<keyword evidence="1" id="KW-0472">Membrane</keyword>
<dbReference type="EMBL" id="FUXI01000005">
    <property type="protein sequence ID" value="SJZ51799.1"/>
    <property type="molecule type" value="Genomic_DNA"/>
</dbReference>
<proteinExistence type="predicted"/>
<evidence type="ECO:0000313" key="2">
    <source>
        <dbReference type="EMBL" id="SJZ51799.1"/>
    </source>
</evidence>
<name>A0A1T4LAN3_9ENTE</name>
<keyword evidence="1" id="KW-0812">Transmembrane</keyword>
<evidence type="ECO:0000256" key="1">
    <source>
        <dbReference type="SAM" id="Phobius"/>
    </source>
</evidence>
<gene>
    <name evidence="2" type="ORF">SAMN02745116_00593</name>
</gene>
<organism evidence="2 3">
    <name type="scientific">Pilibacter termitis</name>
    <dbReference type="NCBI Taxonomy" id="263852"/>
    <lineage>
        <taxon>Bacteria</taxon>
        <taxon>Bacillati</taxon>
        <taxon>Bacillota</taxon>
        <taxon>Bacilli</taxon>
        <taxon>Lactobacillales</taxon>
        <taxon>Enterococcaceae</taxon>
        <taxon>Pilibacter</taxon>
    </lineage>
</organism>
<dbReference type="Proteomes" id="UP000190328">
    <property type="component" value="Unassembled WGS sequence"/>
</dbReference>
<dbReference type="Pfam" id="PF09683">
    <property type="entry name" value="Lactococcin_972"/>
    <property type="match status" value="1"/>
</dbReference>
<dbReference type="InterPro" id="IPR006540">
    <property type="entry name" value="Lactococcin_972"/>
</dbReference>
<keyword evidence="1" id="KW-1133">Transmembrane helix</keyword>
<keyword evidence="3" id="KW-1185">Reference proteome</keyword>
<dbReference type="Gene3D" id="2.60.40.2850">
    <property type="match status" value="1"/>
</dbReference>
<evidence type="ECO:0000313" key="3">
    <source>
        <dbReference type="Proteomes" id="UP000190328"/>
    </source>
</evidence>
<feature type="transmembrane region" description="Helical" evidence="1">
    <location>
        <begin position="29"/>
        <end position="51"/>
    </location>
</feature>
<dbReference type="AlphaFoldDB" id="A0A1T4LAN3"/>
<dbReference type="OrthoDB" id="9939115at2"/>
<protein>
    <submittedName>
        <fullName evidence="2">Bacteriocin (Lactococcin_972)</fullName>
    </submittedName>
</protein>
<sequence>MVKELKHYESNKETLFEKEETKWKQMKKITVTATATLFIATLAFTSISAFAGEVSINKSSPMSGAVVLDDNGKVISANDTSFISKNKSIQSYGITWVEDGQWVYGSLGYPQVAWGKKGSFSNFLHKKRLHSATAKVGSKSSGRVYAEAGKWACAKVVANSGEGQAQAFYNIY</sequence>
<accession>A0A1T4LAN3</accession>
<dbReference type="RefSeq" id="WP_078806552.1">
    <property type="nucleotide sequence ID" value="NZ_FUXI01000005.1"/>
</dbReference>
<reference evidence="3" key="1">
    <citation type="submission" date="2017-02" db="EMBL/GenBank/DDBJ databases">
        <authorList>
            <person name="Varghese N."/>
            <person name="Submissions S."/>
        </authorList>
    </citation>
    <scope>NUCLEOTIDE SEQUENCE [LARGE SCALE GENOMIC DNA]</scope>
    <source>
        <strain evidence="3">ATCC BAA-1030</strain>
    </source>
</reference>
<dbReference type="STRING" id="263852.SAMN02745116_00593"/>